<evidence type="ECO:0000313" key="6">
    <source>
        <dbReference type="EMBL" id="ARU16496.1"/>
    </source>
</evidence>
<dbReference type="SUPFAM" id="SSF51316">
    <property type="entry name" value="Mss4-like"/>
    <property type="match status" value="1"/>
</dbReference>
<dbReference type="PANTHER" id="PTHR33337:SF40">
    <property type="entry name" value="CENP-V_GFA DOMAIN-CONTAINING PROTEIN-RELATED"/>
    <property type="match status" value="1"/>
</dbReference>
<name>A0A1Z1FCQ3_9SPHN</name>
<evidence type="ECO:0000256" key="3">
    <source>
        <dbReference type="ARBA" id="ARBA00022833"/>
    </source>
</evidence>
<evidence type="ECO:0000313" key="7">
    <source>
        <dbReference type="Proteomes" id="UP000195807"/>
    </source>
</evidence>
<evidence type="ECO:0000256" key="1">
    <source>
        <dbReference type="ARBA" id="ARBA00005495"/>
    </source>
</evidence>
<dbReference type="STRING" id="450378.GCA_001661675_02066"/>
<evidence type="ECO:0000256" key="4">
    <source>
        <dbReference type="ARBA" id="ARBA00023239"/>
    </source>
</evidence>
<dbReference type="PROSITE" id="PS51891">
    <property type="entry name" value="CENP_V_GFA"/>
    <property type="match status" value="1"/>
</dbReference>
<dbReference type="RefSeq" id="WP_066845984.1">
    <property type="nucleotide sequence ID" value="NZ_CP019602.1"/>
</dbReference>
<dbReference type="Pfam" id="PF04828">
    <property type="entry name" value="GFA"/>
    <property type="match status" value="1"/>
</dbReference>
<proteinExistence type="inferred from homology"/>
<dbReference type="AlphaFoldDB" id="A0A1Z1FCQ3"/>
<comment type="similarity">
    <text evidence="1">Belongs to the Gfa family.</text>
</comment>
<keyword evidence="3" id="KW-0862">Zinc</keyword>
<keyword evidence="7" id="KW-1185">Reference proteome</keyword>
<evidence type="ECO:0000256" key="2">
    <source>
        <dbReference type="ARBA" id="ARBA00022723"/>
    </source>
</evidence>
<keyword evidence="4" id="KW-0456">Lyase</keyword>
<reference evidence="6 7" key="1">
    <citation type="submission" date="2017-01" db="EMBL/GenBank/DDBJ databases">
        <title>Complete genome sequence of esterase-producing bacterium Croceicoccus marinus E4A9.</title>
        <authorList>
            <person name="Wu Y.-H."/>
            <person name="Cheng H."/>
            <person name="Xu L."/>
            <person name="Huo Y.-Y."/>
            <person name="Wang C.-S."/>
            <person name="Xu X.-W."/>
        </authorList>
    </citation>
    <scope>NUCLEOTIDE SEQUENCE [LARGE SCALE GENOMIC DNA]</scope>
    <source>
        <strain evidence="6 7">E4A9</strain>
    </source>
</reference>
<dbReference type="KEGG" id="cman:A9D14_10250"/>
<feature type="domain" description="CENP-V/GFA" evidence="5">
    <location>
        <begin position="12"/>
        <end position="125"/>
    </location>
</feature>
<dbReference type="InterPro" id="IPR006913">
    <property type="entry name" value="CENP-V/GFA"/>
</dbReference>
<dbReference type="EMBL" id="CP019602">
    <property type="protein sequence ID" value="ARU16496.1"/>
    <property type="molecule type" value="Genomic_DNA"/>
</dbReference>
<dbReference type="PANTHER" id="PTHR33337">
    <property type="entry name" value="GFA DOMAIN-CONTAINING PROTEIN"/>
    <property type="match status" value="1"/>
</dbReference>
<sequence length="154" mass="16475">MAAPSTTGQRVMEGGCQCGAVRYRVAVADDEAYLCHCRMCQKATGGVSIAFRNVAAETLQWSGQPEWYASSPIAHRPFCARCGTPLGFAFLGSKYLDLTVGSFDDPGYFVPVSNCGIESRHAAWEDTSHLPGVKVTQLDSAIRAWGSAGLPVPE</sequence>
<dbReference type="GO" id="GO:0046872">
    <property type="term" value="F:metal ion binding"/>
    <property type="evidence" value="ECO:0007669"/>
    <property type="project" value="UniProtKB-KW"/>
</dbReference>
<accession>A0A1Z1FCQ3</accession>
<dbReference type="GO" id="GO:0016846">
    <property type="term" value="F:carbon-sulfur lyase activity"/>
    <property type="evidence" value="ECO:0007669"/>
    <property type="project" value="InterPro"/>
</dbReference>
<keyword evidence="2" id="KW-0479">Metal-binding</keyword>
<protein>
    <submittedName>
        <fullName evidence="6">Aldehyde-activating protein</fullName>
    </submittedName>
</protein>
<dbReference type="Gene3D" id="3.90.1590.10">
    <property type="entry name" value="glutathione-dependent formaldehyde- activating enzyme (gfa)"/>
    <property type="match status" value="1"/>
</dbReference>
<gene>
    <name evidence="6" type="ORF">A9D14_10250</name>
</gene>
<organism evidence="6 7">
    <name type="scientific">Croceicoccus marinus</name>
    <dbReference type="NCBI Taxonomy" id="450378"/>
    <lineage>
        <taxon>Bacteria</taxon>
        <taxon>Pseudomonadati</taxon>
        <taxon>Pseudomonadota</taxon>
        <taxon>Alphaproteobacteria</taxon>
        <taxon>Sphingomonadales</taxon>
        <taxon>Erythrobacteraceae</taxon>
        <taxon>Croceicoccus</taxon>
    </lineage>
</organism>
<dbReference type="Proteomes" id="UP000195807">
    <property type="component" value="Chromosome"/>
</dbReference>
<evidence type="ECO:0000259" key="5">
    <source>
        <dbReference type="PROSITE" id="PS51891"/>
    </source>
</evidence>
<dbReference type="InterPro" id="IPR011057">
    <property type="entry name" value="Mss4-like_sf"/>
</dbReference>